<dbReference type="Pfam" id="PF14281">
    <property type="entry name" value="PDDEXK_4"/>
    <property type="match status" value="1"/>
</dbReference>
<protein>
    <recommendedName>
        <fullName evidence="3">PD-(D/E)XK nuclease</fullName>
    </recommendedName>
</protein>
<sequence length="272" mass="31288">MTKTEQIEKWRIFFEQWRSVSSTSATHEHEQKSKLGQFFSTYPGLRLLEKPKLEYPFPLSQEQCSVFFAQFRKYFDDHRKAGNNVDFWRLAGIGTVEMRNSAILAWMLNCDGDHGQGNLFLDSLLEMVWNGEMPDQAKSHFPKPSITNGIFHKTHTESLSGIDASRVDIEIDGPSLLLFIEVKIYASETNDQIKRYVDIAKVKACGRPWGVLFLTNNGKRPSEICVCGEVVSISWRDLARQFRRAIGASGQMERNSFCFQVIAQFFSHIRNF</sequence>
<accession>A0A4P6HL62</accession>
<keyword evidence="2" id="KW-1185">Reference proteome</keyword>
<evidence type="ECO:0008006" key="3">
    <source>
        <dbReference type="Google" id="ProtNLM"/>
    </source>
</evidence>
<dbReference type="EMBL" id="CP026538">
    <property type="protein sequence ID" value="QAZ67284.1"/>
    <property type="molecule type" value="Genomic_DNA"/>
</dbReference>
<evidence type="ECO:0000313" key="1">
    <source>
        <dbReference type="EMBL" id="QAZ67284.1"/>
    </source>
</evidence>
<dbReference type="InterPro" id="IPR029470">
    <property type="entry name" value="PDDEXK_4"/>
</dbReference>
<name>A0A4P6HL62_9BACT</name>
<dbReference type="AlphaFoldDB" id="A0A4P6HL62"/>
<dbReference type="OrthoDB" id="6713139at2"/>
<dbReference type="Proteomes" id="UP000293296">
    <property type="component" value="Chromosome"/>
</dbReference>
<gene>
    <name evidence="1" type="ORF">C3Y92_08600</name>
</gene>
<reference evidence="1 2" key="1">
    <citation type="submission" date="2018-02" db="EMBL/GenBank/DDBJ databases">
        <title>Genome sequence of Desulfovibrio carbinolicus DSM 3852.</title>
        <authorList>
            <person name="Wilbanks E."/>
            <person name="Skennerton C.T."/>
            <person name="Orphan V.J."/>
        </authorList>
    </citation>
    <scope>NUCLEOTIDE SEQUENCE [LARGE SCALE GENOMIC DNA]</scope>
    <source>
        <strain evidence="1 2">DSM 3852</strain>
    </source>
</reference>
<evidence type="ECO:0000313" key="2">
    <source>
        <dbReference type="Proteomes" id="UP000293296"/>
    </source>
</evidence>
<dbReference type="RefSeq" id="WP_129351725.1">
    <property type="nucleotide sequence ID" value="NZ_CP026538.1"/>
</dbReference>
<dbReference type="KEGG" id="dcb:C3Y92_08600"/>
<organism evidence="1 2">
    <name type="scientific">Solidesulfovibrio carbinolicus</name>
    <dbReference type="NCBI Taxonomy" id="296842"/>
    <lineage>
        <taxon>Bacteria</taxon>
        <taxon>Pseudomonadati</taxon>
        <taxon>Thermodesulfobacteriota</taxon>
        <taxon>Desulfovibrionia</taxon>
        <taxon>Desulfovibrionales</taxon>
        <taxon>Desulfovibrionaceae</taxon>
        <taxon>Solidesulfovibrio</taxon>
    </lineage>
</organism>
<proteinExistence type="predicted"/>